<gene>
    <name evidence="3" type="ORF">KHA97_12200</name>
</gene>
<name>A0A942TDT7_9BACI</name>
<protein>
    <recommendedName>
        <fullName evidence="2">SWIM-type domain-containing protein</fullName>
    </recommendedName>
</protein>
<dbReference type="Pfam" id="PF04434">
    <property type="entry name" value="SWIM"/>
    <property type="match status" value="1"/>
</dbReference>
<dbReference type="EMBL" id="JAGYPG010000002">
    <property type="protein sequence ID" value="MBS4195820.1"/>
    <property type="molecule type" value="Genomic_DNA"/>
</dbReference>
<sequence>MYNQQLLQHIQSYSQELKSLLDPRSEVHEKLIQKGMILFRQQLVYGVKFSNEKVEAKVQDVTPVNVEMVFSHPSNSTCTCPEEGICRHQVALFFTVLSRTQSVFLWLQEWKSHYQIADVLSTLQRGSDLLKNMPPQLEKGPDQWIERIRNAYQNTSVKNFYQLEEWARVSYKRLLGFAPVEREWKPLFQLFAACESLKVINSLASEPKKRSHLRSFTEQMLEEADEALSKLATTASPFAFDEYFHYLRENSQSFLEDETVFPTEFTDIYMKLWSELFKKKKELMQEWKHLNEKMEKEHDERIDIAFIHIAILLGEDDAAIRQMKELGQQIAPYALRWMKLLQKERPKTRLNLYLPVFIDQITTFISSLTHSYEQAQFTRAFFQILDSNAALNLDSSLLEKVYMKLLPYSRFQYNEFLLAKQDYKKWAELQVYSKNGIDFIDRHTIEIVAKHDPSALKPLYHESITALINNRGRDSYKRAVRYLKRLQKLYKKEKKLMQWELYFSTLLDKTKRLRAFQEECERGKLINENSK</sequence>
<dbReference type="Proteomes" id="UP000681414">
    <property type="component" value="Unassembled WGS sequence"/>
</dbReference>
<keyword evidence="1" id="KW-0479">Metal-binding</keyword>
<proteinExistence type="predicted"/>
<dbReference type="GO" id="GO:0008270">
    <property type="term" value="F:zinc ion binding"/>
    <property type="evidence" value="ECO:0007669"/>
    <property type="project" value="UniProtKB-KW"/>
</dbReference>
<dbReference type="InterPro" id="IPR007527">
    <property type="entry name" value="Znf_SWIM"/>
</dbReference>
<feature type="domain" description="SWIM-type" evidence="2">
    <location>
        <begin position="64"/>
        <end position="97"/>
    </location>
</feature>
<keyword evidence="4" id="KW-1185">Reference proteome</keyword>
<accession>A0A942TDT7</accession>
<dbReference type="PROSITE" id="PS50966">
    <property type="entry name" value="ZF_SWIM"/>
    <property type="match status" value="1"/>
</dbReference>
<evidence type="ECO:0000313" key="4">
    <source>
        <dbReference type="Proteomes" id="UP000681414"/>
    </source>
</evidence>
<organism evidence="3 4">
    <name type="scientific">Lederbergia citri</name>
    <dbReference type="NCBI Taxonomy" id="2833580"/>
    <lineage>
        <taxon>Bacteria</taxon>
        <taxon>Bacillati</taxon>
        <taxon>Bacillota</taxon>
        <taxon>Bacilli</taxon>
        <taxon>Bacillales</taxon>
        <taxon>Bacillaceae</taxon>
        <taxon>Lederbergia</taxon>
    </lineage>
</organism>
<evidence type="ECO:0000259" key="2">
    <source>
        <dbReference type="PROSITE" id="PS50966"/>
    </source>
</evidence>
<dbReference type="RefSeq" id="WP_213125010.1">
    <property type="nucleotide sequence ID" value="NZ_JAGYPG010000002.1"/>
</dbReference>
<dbReference type="AlphaFoldDB" id="A0A942TDT7"/>
<evidence type="ECO:0000313" key="3">
    <source>
        <dbReference type="EMBL" id="MBS4195820.1"/>
    </source>
</evidence>
<evidence type="ECO:0000256" key="1">
    <source>
        <dbReference type="PROSITE-ProRule" id="PRU00325"/>
    </source>
</evidence>
<keyword evidence="1" id="KW-0862">Zinc</keyword>
<keyword evidence="1" id="KW-0863">Zinc-finger</keyword>
<reference evidence="3 4" key="1">
    <citation type="submission" date="2021-05" db="EMBL/GenBank/DDBJ databases">
        <title>Novel Bacillus species.</title>
        <authorList>
            <person name="Liu G."/>
        </authorList>
    </citation>
    <scope>NUCLEOTIDE SEQUENCE [LARGE SCALE GENOMIC DNA]</scope>
    <source>
        <strain evidence="4">FJAT-49780</strain>
    </source>
</reference>
<comment type="caution">
    <text evidence="3">The sequence shown here is derived from an EMBL/GenBank/DDBJ whole genome shotgun (WGS) entry which is preliminary data.</text>
</comment>